<name>A0ABR5K2E0_9BACI</name>
<keyword evidence="3" id="KW-1185">Reference proteome</keyword>
<sequence>MKRLMGVLLTVIAILTACNSELAITEVKSVPNDVQKVIDQLGMDSYVQKIYVVGKDISYIVINTKGTVTVSVESNDDKVSVNIEEDEGQNDAIEQHIYKLTTDRDYEYFLLHKNGEEIPIDVVTAI</sequence>
<dbReference type="EMBL" id="LGRV01000003">
    <property type="protein sequence ID" value="KOS68850.1"/>
    <property type="molecule type" value="Genomic_DNA"/>
</dbReference>
<accession>A0ABR5K2E0</accession>
<evidence type="ECO:0000313" key="2">
    <source>
        <dbReference type="EMBL" id="KOS68850.1"/>
    </source>
</evidence>
<evidence type="ECO:0000256" key="1">
    <source>
        <dbReference type="SAM" id="SignalP"/>
    </source>
</evidence>
<dbReference type="Proteomes" id="UP000050668">
    <property type="component" value="Unassembled WGS sequence"/>
</dbReference>
<dbReference type="PROSITE" id="PS51257">
    <property type="entry name" value="PROKAR_LIPOPROTEIN"/>
    <property type="match status" value="1"/>
</dbReference>
<gene>
    <name evidence="2" type="ORF">AEA09_10065</name>
</gene>
<feature type="chain" id="PRO_5046107250" description="Peptidylprolyl isomerase" evidence="1">
    <location>
        <begin position="24"/>
        <end position="126"/>
    </location>
</feature>
<comment type="caution">
    <text evidence="2">The sequence shown here is derived from an EMBL/GenBank/DDBJ whole genome shotgun (WGS) entry which is preliminary data.</text>
</comment>
<protein>
    <recommendedName>
        <fullName evidence="4">Peptidylprolyl isomerase</fullName>
    </recommendedName>
</protein>
<feature type="signal peptide" evidence="1">
    <location>
        <begin position="1"/>
        <end position="23"/>
    </location>
</feature>
<evidence type="ECO:0000313" key="3">
    <source>
        <dbReference type="Proteomes" id="UP000050668"/>
    </source>
</evidence>
<proteinExistence type="predicted"/>
<reference evidence="3" key="1">
    <citation type="submission" date="2015-07" db="EMBL/GenBank/DDBJ databases">
        <title>Fjat-14205 dsm 2895.</title>
        <authorList>
            <person name="Liu B."/>
            <person name="Wang J."/>
            <person name="Zhu Y."/>
            <person name="Liu G."/>
            <person name="Chen Q."/>
            <person name="Chen Z."/>
            <person name="Lan J."/>
            <person name="Che J."/>
            <person name="Ge C."/>
            <person name="Shi H."/>
            <person name="Pan Z."/>
            <person name="Liu X."/>
        </authorList>
    </citation>
    <scope>NUCLEOTIDE SEQUENCE [LARGE SCALE GENOMIC DNA]</scope>
    <source>
        <strain evidence="3">DSM 25560</strain>
    </source>
</reference>
<keyword evidence="1" id="KW-0732">Signal</keyword>
<organism evidence="2 3">
    <name type="scientific">Lysinibacillus contaminans</name>
    <dbReference type="NCBI Taxonomy" id="1293441"/>
    <lineage>
        <taxon>Bacteria</taxon>
        <taxon>Bacillati</taxon>
        <taxon>Bacillota</taxon>
        <taxon>Bacilli</taxon>
        <taxon>Bacillales</taxon>
        <taxon>Bacillaceae</taxon>
        <taxon>Lysinibacillus</taxon>
    </lineage>
</organism>
<dbReference type="RefSeq" id="WP_053583703.1">
    <property type="nucleotide sequence ID" value="NZ_LGRV01000003.1"/>
</dbReference>
<evidence type="ECO:0008006" key="4">
    <source>
        <dbReference type="Google" id="ProtNLM"/>
    </source>
</evidence>